<proteinExistence type="predicted"/>
<evidence type="ECO:0000313" key="9">
    <source>
        <dbReference type="EnsemblProtists" id="EOD36718"/>
    </source>
</evidence>
<feature type="transmembrane region" description="Helical" evidence="7">
    <location>
        <begin position="436"/>
        <end position="457"/>
    </location>
</feature>
<dbReference type="eggNOG" id="KOG2615">
    <property type="taxonomic scope" value="Eukaryota"/>
</dbReference>
<feature type="transmembrane region" description="Helical" evidence="7">
    <location>
        <begin position="175"/>
        <end position="195"/>
    </location>
</feature>
<name>A0A0D3KLT3_EMIH1</name>
<dbReference type="InterPro" id="IPR011701">
    <property type="entry name" value="MFS"/>
</dbReference>
<evidence type="ECO:0000313" key="10">
    <source>
        <dbReference type="Proteomes" id="UP000013827"/>
    </source>
</evidence>
<dbReference type="KEGG" id="ehx:EMIHUDRAFT_98146"/>
<sequence>MCMEGDRGSAPFVRRSRSATVDALDVLGRTLSFNDSSTSLHSLADGTRSSGGASRSPSLLSSSSFGGASPLPALVSAGSRNPSFLRLEPASPLRASSSLYTGGTADSTPSLLSLDRPAERTVLGVRLSDRPLLSDESKAPEATAQSASDAHGSDVAPLMTPAVVAALSLAQMAHFYSMCSIFAYAGFLAADSGWVDSEDSAGYVAGLLATMLPLGRLPTSVLWGQYADRAGRRPALIGSMLGIAFGNLVFGFTTSLWGALAVRFVLLGGCNGWNSVLGPLCAEVGGPRSSRLLGFVFGAGGVINLLGPAIGGATYGLLAGYPALLPSLIGAALGAAAALAAWALVPETLPPLPPKADGGIGAGERWQRFDSSDESAGDGGDRSEGALLRAALRSPPLPAIVWLRTGIGLAAFASYDVVPLWAIASARAGGLALEGGQLGALLSCAAGVQLLWTTLLMGRVFERVGVWGSFIGACTVGAAAIVSLPIAHAAGAPLAAISVLIAAQSAALNTGCTASVAHTNNACCAYPALSGAINGVVVTVESVAKAAGPSIGAPLFAFAINARPAAAEPPSGALLAFGGLAAFVLLHAAGAALALPRGIDEPLAPAFSRLS</sequence>
<dbReference type="OMA" id="PIAYVMV"/>
<feature type="transmembrane region" description="Helical" evidence="7">
    <location>
        <begin position="573"/>
        <end position="595"/>
    </location>
</feature>
<evidence type="ECO:0000256" key="1">
    <source>
        <dbReference type="ARBA" id="ARBA00004141"/>
    </source>
</evidence>
<evidence type="ECO:0000256" key="4">
    <source>
        <dbReference type="ARBA" id="ARBA00022989"/>
    </source>
</evidence>
<evidence type="ECO:0000256" key="3">
    <source>
        <dbReference type="ARBA" id="ARBA00022692"/>
    </source>
</evidence>
<dbReference type="Pfam" id="PF07690">
    <property type="entry name" value="MFS_1"/>
    <property type="match status" value="1"/>
</dbReference>
<dbReference type="RefSeq" id="XP_005789147.1">
    <property type="nucleotide sequence ID" value="XM_005789090.1"/>
</dbReference>
<dbReference type="SUPFAM" id="SSF103473">
    <property type="entry name" value="MFS general substrate transporter"/>
    <property type="match status" value="1"/>
</dbReference>
<dbReference type="PANTHER" id="PTHR23504:SF15">
    <property type="entry name" value="MAJOR FACILITATOR SUPERFAMILY (MFS) PROFILE DOMAIN-CONTAINING PROTEIN"/>
    <property type="match status" value="1"/>
</dbReference>
<reference evidence="10" key="1">
    <citation type="journal article" date="2013" name="Nature">
        <title>Pan genome of the phytoplankton Emiliania underpins its global distribution.</title>
        <authorList>
            <person name="Read B.A."/>
            <person name="Kegel J."/>
            <person name="Klute M.J."/>
            <person name="Kuo A."/>
            <person name="Lefebvre S.C."/>
            <person name="Maumus F."/>
            <person name="Mayer C."/>
            <person name="Miller J."/>
            <person name="Monier A."/>
            <person name="Salamov A."/>
            <person name="Young J."/>
            <person name="Aguilar M."/>
            <person name="Claverie J.M."/>
            <person name="Frickenhaus S."/>
            <person name="Gonzalez K."/>
            <person name="Herman E.K."/>
            <person name="Lin Y.C."/>
            <person name="Napier J."/>
            <person name="Ogata H."/>
            <person name="Sarno A.F."/>
            <person name="Shmutz J."/>
            <person name="Schroeder D."/>
            <person name="de Vargas C."/>
            <person name="Verret F."/>
            <person name="von Dassow P."/>
            <person name="Valentin K."/>
            <person name="Van de Peer Y."/>
            <person name="Wheeler G."/>
            <person name="Dacks J.B."/>
            <person name="Delwiche C.F."/>
            <person name="Dyhrman S.T."/>
            <person name="Glockner G."/>
            <person name="John U."/>
            <person name="Richards T."/>
            <person name="Worden A.Z."/>
            <person name="Zhang X."/>
            <person name="Grigoriev I.V."/>
            <person name="Allen A.E."/>
            <person name="Bidle K."/>
            <person name="Borodovsky M."/>
            <person name="Bowler C."/>
            <person name="Brownlee C."/>
            <person name="Cock J.M."/>
            <person name="Elias M."/>
            <person name="Gladyshev V.N."/>
            <person name="Groth M."/>
            <person name="Guda C."/>
            <person name="Hadaegh A."/>
            <person name="Iglesias-Rodriguez M.D."/>
            <person name="Jenkins J."/>
            <person name="Jones B.M."/>
            <person name="Lawson T."/>
            <person name="Leese F."/>
            <person name="Lindquist E."/>
            <person name="Lobanov A."/>
            <person name="Lomsadze A."/>
            <person name="Malik S.B."/>
            <person name="Marsh M.E."/>
            <person name="Mackinder L."/>
            <person name="Mock T."/>
            <person name="Mueller-Roeber B."/>
            <person name="Pagarete A."/>
            <person name="Parker M."/>
            <person name="Probert I."/>
            <person name="Quesneville H."/>
            <person name="Raines C."/>
            <person name="Rensing S.A."/>
            <person name="Riano-Pachon D.M."/>
            <person name="Richier S."/>
            <person name="Rokitta S."/>
            <person name="Shiraiwa Y."/>
            <person name="Soanes D.M."/>
            <person name="van der Giezen M."/>
            <person name="Wahlund T.M."/>
            <person name="Williams B."/>
            <person name="Wilson W."/>
            <person name="Wolfe G."/>
            <person name="Wurch L.L."/>
        </authorList>
    </citation>
    <scope>NUCLEOTIDE SEQUENCE</scope>
</reference>
<dbReference type="HOGENOM" id="CLU_447220_0_0_1"/>
<dbReference type="InterPro" id="IPR020846">
    <property type="entry name" value="MFS_dom"/>
</dbReference>
<dbReference type="GeneID" id="17281988"/>
<keyword evidence="10" id="KW-1185">Reference proteome</keyword>
<feature type="region of interest" description="Disordered" evidence="6">
    <location>
        <begin position="38"/>
        <end position="62"/>
    </location>
</feature>
<feature type="transmembrane region" description="Helical" evidence="7">
    <location>
        <begin position="235"/>
        <end position="254"/>
    </location>
</feature>
<comment type="subcellular location">
    <subcellularLocation>
        <location evidence="1">Membrane</location>
        <topology evidence="1">Multi-pass membrane protein</topology>
    </subcellularLocation>
</comment>
<organism evidence="9 10">
    <name type="scientific">Emiliania huxleyi (strain CCMP1516)</name>
    <dbReference type="NCBI Taxonomy" id="280463"/>
    <lineage>
        <taxon>Eukaryota</taxon>
        <taxon>Haptista</taxon>
        <taxon>Haptophyta</taxon>
        <taxon>Prymnesiophyceae</taxon>
        <taxon>Isochrysidales</taxon>
        <taxon>Noelaerhabdaceae</taxon>
        <taxon>Emiliania</taxon>
    </lineage>
</organism>
<dbReference type="AlphaFoldDB" id="A0A0D3KLT3"/>
<feature type="transmembrane region" description="Helical" evidence="7">
    <location>
        <begin position="292"/>
        <end position="318"/>
    </location>
</feature>
<reference evidence="9" key="2">
    <citation type="submission" date="2024-10" db="UniProtKB">
        <authorList>
            <consortium name="EnsemblProtists"/>
        </authorList>
    </citation>
    <scope>IDENTIFICATION</scope>
</reference>
<protein>
    <recommendedName>
        <fullName evidence="8">Major facilitator superfamily (MFS) profile domain-containing protein</fullName>
    </recommendedName>
</protein>
<feature type="transmembrane region" description="Helical" evidence="7">
    <location>
        <begin position="464"/>
        <end position="486"/>
    </location>
</feature>
<dbReference type="GO" id="GO:0022857">
    <property type="term" value="F:transmembrane transporter activity"/>
    <property type="evidence" value="ECO:0007669"/>
    <property type="project" value="InterPro"/>
</dbReference>
<keyword evidence="5 7" id="KW-0472">Membrane</keyword>
<accession>A0A0D3KLT3</accession>
<keyword evidence="3 7" id="KW-0812">Transmembrane</keyword>
<dbReference type="PaxDb" id="2903-EOD36718"/>
<dbReference type="EnsemblProtists" id="EOD36718">
    <property type="protein sequence ID" value="EOD36718"/>
    <property type="gene ID" value="EMIHUDRAFT_98146"/>
</dbReference>
<feature type="compositionally biased region" description="Low complexity" evidence="6">
    <location>
        <begin position="50"/>
        <end position="62"/>
    </location>
</feature>
<evidence type="ECO:0000256" key="2">
    <source>
        <dbReference type="ARBA" id="ARBA00022448"/>
    </source>
</evidence>
<dbReference type="Proteomes" id="UP000013827">
    <property type="component" value="Unassembled WGS sequence"/>
</dbReference>
<dbReference type="InterPro" id="IPR036259">
    <property type="entry name" value="MFS_trans_sf"/>
</dbReference>
<feature type="transmembrane region" description="Helical" evidence="7">
    <location>
        <begin position="324"/>
        <end position="345"/>
    </location>
</feature>
<evidence type="ECO:0000259" key="8">
    <source>
        <dbReference type="PROSITE" id="PS50850"/>
    </source>
</evidence>
<feature type="transmembrane region" description="Helical" evidence="7">
    <location>
        <begin position="401"/>
        <end position="424"/>
    </location>
</feature>
<dbReference type="GO" id="GO:0016020">
    <property type="term" value="C:membrane"/>
    <property type="evidence" value="ECO:0007669"/>
    <property type="project" value="UniProtKB-SubCell"/>
</dbReference>
<keyword evidence="4 7" id="KW-1133">Transmembrane helix</keyword>
<evidence type="ECO:0000256" key="6">
    <source>
        <dbReference type="SAM" id="MobiDB-lite"/>
    </source>
</evidence>
<dbReference type="PANTHER" id="PTHR23504">
    <property type="entry name" value="MAJOR FACILITATOR SUPERFAMILY DOMAIN-CONTAINING PROTEIN 10"/>
    <property type="match status" value="1"/>
</dbReference>
<dbReference type="PROSITE" id="PS50850">
    <property type="entry name" value="MFS"/>
    <property type="match status" value="1"/>
</dbReference>
<keyword evidence="2" id="KW-0813">Transport</keyword>
<feature type="transmembrane region" description="Helical" evidence="7">
    <location>
        <begin position="201"/>
        <end position="223"/>
    </location>
</feature>
<evidence type="ECO:0000256" key="5">
    <source>
        <dbReference type="ARBA" id="ARBA00023136"/>
    </source>
</evidence>
<feature type="domain" description="Major facilitator superfamily (MFS) profile" evidence="8">
    <location>
        <begin position="163"/>
        <end position="599"/>
    </location>
</feature>
<dbReference type="Gene3D" id="1.20.1250.20">
    <property type="entry name" value="MFS general substrate transporter like domains"/>
    <property type="match status" value="1"/>
</dbReference>
<evidence type="ECO:0000256" key="7">
    <source>
        <dbReference type="SAM" id="Phobius"/>
    </source>
</evidence>